<dbReference type="Gene3D" id="3.40.47.10">
    <property type="match status" value="1"/>
</dbReference>
<dbReference type="InterPro" id="IPR014030">
    <property type="entry name" value="Ketoacyl_synth_N"/>
</dbReference>
<dbReference type="EMBL" id="UGBT01000002">
    <property type="protein sequence ID" value="STH73201.1"/>
    <property type="molecule type" value="Genomic_DNA"/>
</dbReference>
<accession>A0A376P4B7</accession>
<dbReference type="InterPro" id="IPR000794">
    <property type="entry name" value="Beta-ketoacyl_synthase"/>
</dbReference>
<dbReference type="GO" id="GO:0006633">
    <property type="term" value="P:fatty acid biosynthetic process"/>
    <property type="evidence" value="ECO:0007669"/>
    <property type="project" value="TreeGrafter"/>
</dbReference>
<proteinExistence type="predicted"/>
<evidence type="ECO:0000256" key="1">
    <source>
        <dbReference type="ARBA" id="ARBA00005189"/>
    </source>
</evidence>
<evidence type="ECO:0000313" key="5">
    <source>
        <dbReference type="Proteomes" id="UP000254428"/>
    </source>
</evidence>
<name>A0A376P4B7_ECOLX</name>
<reference evidence="4 5" key="1">
    <citation type="submission" date="2018-06" db="EMBL/GenBank/DDBJ databases">
        <authorList>
            <consortium name="Pathogen Informatics"/>
            <person name="Doyle S."/>
        </authorList>
    </citation>
    <scope>NUCLEOTIDE SEQUENCE [LARGE SCALE GENOMIC DNA]</scope>
    <source>
        <strain evidence="4 5">NCTC11341</strain>
    </source>
</reference>
<feature type="domain" description="Beta-ketoacyl synthase-like N-terminal" evidence="3">
    <location>
        <begin position="4"/>
        <end position="42"/>
    </location>
</feature>
<comment type="pathway">
    <text evidence="1">Lipid metabolism.</text>
</comment>
<dbReference type="GO" id="GO:0005829">
    <property type="term" value="C:cytosol"/>
    <property type="evidence" value="ECO:0007669"/>
    <property type="project" value="TreeGrafter"/>
</dbReference>
<dbReference type="Proteomes" id="UP000254428">
    <property type="component" value="Unassembled WGS sequence"/>
</dbReference>
<evidence type="ECO:0000313" key="4">
    <source>
        <dbReference type="EMBL" id="STH73201.1"/>
    </source>
</evidence>
<sequence>MSKRRVVVTGLGMLSPVGNTVESTWKALLAGQSGISLIDHFDLAPMQRNLLA</sequence>
<keyword evidence="2 4" id="KW-0808">Transferase</keyword>
<dbReference type="AlphaFoldDB" id="A0A376P4B7"/>
<organism evidence="4 5">
    <name type="scientific">Escherichia coli</name>
    <dbReference type="NCBI Taxonomy" id="562"/>
    <lineage>
        <taxon>Bacteria</taxon>
        <taxon>Pseudomonadati</taxon>
        <taxon>Pseudomonadota</taxon>
        <taxon>Gammaproteobacteria</taxon>
        <taxon>Enterobacterales</taxon>
        <taxon>Enterobacteriaceae</taxon>
        <taxon>Escherichia</taxon>
    </lineage>
</organism>
<dbReference type="SUPFAM" id="SSF53901">
    <property type="entry name" value="Thiolase-like"/>
    <property type="match status" value="1"/>
</dbReference>
<dbReference type="GO" id="GO:0004315">
    <property type="term" value="F:3-oxoacyl-[acyl-carrier-protein] synthase activity"/>
    <property type="evidence" value="ECO:0007669"/>
    <property type="project" value="UniProtKB-EC"/>
</dbReference>
<protein>
    <submittedName>
        <fullName evidence="4">3-oxoacyl-ACP synthase</fullName>
        <ecNumber evidence="4">2.3.1.179</ecNumber>
    </submittedName>
</protein>
<dbReference type="PANTHER" id="PTHR11712">
    <property type="entry name" value="POLYKETIDE SYNTHASE-RELATED"/>
    <property type="match status" value="1"/>
</dbReference>
<evidence type="ECO:0000256" key="2">
    <source>
        <dbReference type="ARBA" id="ARBA00022679"/>
    </source>
</evidence>
<keyword evidence="4" id="KW-0012">Acyltransferase</keyword>
<evidence type="ECO:0000259" key="3">
    <source>
        <dbReference type="Pfam" id="PF00109"/>
    </source>
</evidence>
<dbReference type="InterPro" id="IPR016039">
    <property type="entry name" value="Thiolase-like"/>
</dbReference>
<gene>
    <name evidence="4" type="primary">fabF_1</name>
    <name evidence="4" type="ORF">NCTC11341_04904</name>
</gene>
<dbReference type="EC" id="2.3.1.179" evidence="4"/>
<dbReference type="PANTHER" id="PTHR11712:SF336">
    <property type="entry name" value="3-OXOACYL-[ACYL-CARRIER-PROTEIN] SYNTHASE, MITOCHONDRIAL"/>
    <property type="match status" value="1"/>
</dbReference>
<dbReference type="Pfam" id="PF00109">
    <property type="entry name" value="ketoacyl-synt"/>
    <property type="match status" value="1"/>
</dbReference>